<dbReference type="VEuPathDB" id="AmoebaDB:EIN_436440"/>
<keyword evidence="1" id="KW-0175">Coiled coil</keyword>
<gene>
    <name evidence="2" type="ORF">EIN_436440</name>
</gene>
<feature type="coiled-coil region" evidence="1">
    <location>
        <begin position="146"/>
        <end position="285"/>
    </location>
</feature>
<organism evidence="2 3">
    <name type="scientific">Entamoeba invadens IP1</name>
    <dbReference type="NCBI Taxonomy" id="370355"/>
    <lineage>
        <taxon>Eukaryota</taxon>
        <taxon>Amoebozoa</taxon>
        <taxon>Evosea</taxon>
        <taxon>Archamoebae</taxon>
        <taxon>Mastigamoebida</taxon>
        <taxon>Entamoebidae</taxon>
        <taxon>Entamoeba</taxon>
    </lineage>
</organism>
<evidence type="ECO:0000313" key="2">
    <source>
        <dbReference type="EMBL" id="ELP88774.1"/>
    </source>
</evidence>
<name>A0A0A1U9J1_ENTIV</name>
<dbReference type="KEGG" id="eiv:EIN_436440"/>
<evidence type="ECO:0000313" key="3">
    <source>
        <dbReference type="Proteomes" id="UP000014680"/>
    </source>
</evidence>
<reference evidence="2 3" key="1">
    <citation type="submission" date="2012-10" db="EMBL/GenBank/DDBJ databases">
        <authorList>
            <person name="Zafar N."/>
            <person name="Inman J."/>
            <person name="Hall N."/>
            <person name="Lorenzi H."/>
            <person name="Caler E."/>
        </authorList>
    </citation>
    <scope>NUCLEOTIDE SEQUENCE [LARGE SCALE GENOMIC DNA]</scope>
    <source>
        <strain evidence="2 3">IP1</strain>
    </source>
</reference>
<dbReference type="Proteomes" id="UP000014680">
    <property type="component" value="Unassembled WGS sequence"/>
</dbReference>
<dbReference type="RefSeq" id="XP_004255545.1">
    <property type="nucleotide sequence ID" value="XM_004255497.1"/>
</dbReference>
<evidence type="ECO:0000256" key="1">
    <source>
        <dbReference type="SAM" id="Coils"/>
    </source>
</evidence>
<dbReference type="EMBL" id="KB206697">
    <property type="protein sequence ID" value="ELP88774.1"/>
    <property type="molecule type" value="Genomic_DNA"/>
</dbReference>
<sequence length="431" mass="50200">MKRQIDTEKFLQEILSAQHNCENAIEASSRLVDIFKTKSSPSLLIVKDINTEKARLHKLMLRLKKLKIESSSSGVILLQNELKISESDNTSLKAPSVDILQTNLKSQIVLTENQNQVDNNEINKVTEVKQNTLQCTKNDLKTQQNVEIVEQKVHTTKEDTDKLKQQSSKTRNFQTILLDQFNNEKIINEKQLRQIEDLQDKFNHQRDINAKQSDANKKLNCECRQLYTINKELEIKSSELEKTNLELKTQNEFYKTQLENITNRMDEMEKEKKLLQQQTTNQNSTNIIEQKPFINNSDKSLYEKKEHQLQISSNEIYLTIEEAYKGCQKTIKVRNYNSTVETFLMTFKRGVKEGEIVQIYNTDFIVKYIKHQCFSRHGDDLVVNKQIFIKQGVRHPDFHGELFKKAYDTLLSLKGFTDSGKTVFDDGTTFC</sequence>
<keyword evidence="3" id="KW-1185">Reference proteome</keyword>
<proteinExistence type="predicted"/>
<accession>A0A0A1U9J1</accession>
<dbReference type="GeneID" id="14887753"/>
<dbReference type="AlphaFoldDB" id="A0A0A1U9J1"/>
<protein>
    <submittedName>
        <fullName evidence="2">Uncharacterized protein</fullName>
    </submittedName>
</protein>
<dbReference type="OrthoDB" id="31608at2759"/>